<proteinExistence type="predicted"/>
<accession>X0XWP5</accession>
<keyword evidence="1" id="KW-0812">Transmembrane</keyword>
<keyword evidence="1" id="KW-0472">Membrane</keyword>
<keyword evidence="1" id="KW-1133">Transmembrane helix</keyword>
<feature type="non-terminal residue" evidence="2">
    <location>
        <position position="1"/>
    </location>
</feature>
<reference evidence="2" key="1">
    <citation type="journal article" date="2014" name="Front. Microbiol.">
        <title>High frequency of phylogenetically diverse reductive dehalogenase-homologous genes in deep subseafloor sedimentary metagenomes.</title>
        <authorList>
            <person name="Kawai M."/>
            <person name="Futagami T."/>
            <person name="Toyoda A."/>
            <person name="Takaki Y."/>
            <person name="Nishi S."/>
            <person name="Hori S."/>
            <person name="Arai W."/>
            <person name="Tsubouchi T."/>
            <person name="Morono Y."/>
            <person name="Uchiyama I."/>
            <person name="Ito T."/>
            <person name="Fujiyama A."/>
            <person name="Inagaki F."/>
            <person name="Takami H."/>
        </authorList>
    </citation>
    <scope>NUCLEOTIDE SEQUENCE</scope>
    <source>
        <strain evidence="2">Expedition CK06-06</strain>
    </source>
</reference>
<protein>
    <submittedName>
        <fullName evidence="2">Uncharacterized protein</fullName>
    </submittedName>
</protein>
<sequence length="93" mass="9565">GLETAEAKPVKDLDGDGILNLGSPGREIVFVLSESPKPVGGTVELVAGDSNSPSEATGSSRDYTAPLAAAAVGIATILAIAASGWYVRRRWLR</sequence>
<dbReference type="EMBL" id="BARS01046388">
    <property type="protein sequence ID" value="GAG29201.1"/>
    <property type="molecule type" value="Genomic_DNA"/>
</dbReference>
<gene>
    <name evidence="2" type="ORF">S01H1_69833</name>
</gene>
<organism evidence="2">
    <name type="scientific">marine sediment metagenome</name>
    <dbReference type="NCBI Taxonomy" id="412755"/>
    <lineage>
        <taxon>unclassified sequences</taxon>
        <taxon>metagenomes</taxon>
        <taxon>ecological metagenomes</taxon>
    </lineage>
</organism>
<name>X0XWP5_9ZZZZ</name>
<evidence type="ECO:0000256" key="1">
    <source>
        <dbReference type="SAM" id="Phobius"/>
    </source>
</evidence>
<feature type="transmembrane region" description="Helical" evidence="1">
    <location>
        <begin position="67"/>
        <end position="87"/>
    </location>
</feature>
<evidence type="ECO:0000313" key="2">
    <source>
        <dbReference type="EMBL" id="GAG29201.1"/>
    </source>
</evidence>
<dbReference type="AlphaFoldDB" id="X0XWP5"/>
<comment type="caution">
    <text evidence="2">The sequence shown here is derived from an EMBL/GenBank/DDBJ whole genome shotgun (WGS) entry which is preliminary data.</text>
</comment>